<reference evidence="1" key="1">
    <citation type="submission" date="2016-04" db="EMBL/GenBank/DDBJ databases">
        <title>Fast-growing isolate from the root nodules of Vavilovia formosa.</title>
        <authorList>
            <person name="Kimeklis A."/>
            <person name="Safronova V."/>
            <person name="Belimov A."/>
            <person name="Andronov E."/>
        </authorList>
    </citation>
    <scope>NUCLEOTIDE SEQUENCE [LARGE SCALE GENOMIC DNA]</scope>
    <source>
        <strain evidence="1">Vaf-46</strain>
    </source>
</reference>
<proteinExistence type="predicted"/>
<sequence length="69" mass="8017">MESNWHSDWLRTGRLPDGRECFEVYTDADKIHVCCDPIVLERTRKGLSVPWPGEVAEDGFVTPWEELKL</sequence>
<name>A0A179BYP2_RHILE</name>
<comment type="caution">
    <text evidence="1">The sequence shown here is derived from an EMBL/GenBank/DDBJ whole genome shotgun (WGS) entry which is preliminary data.</text>
</comment>
<dbReference type="EMBL" id="LWBS01000055">
    <property type="protein sequence ID" value="OAP96350.1"/>
    <property type="molecule type" value="Genomic_DNA"/>
</dbReference>
<dbReference type="AlphaFoldDB" id="A0A179BYP2"/>
<evidence type="ECO:0000313" key="1">
    <source>
        <dbReference type="EMBL" id="OAP96350.1"/>
    </source>
</evidence>
<accession>A0A179BYP2</accession>
<protein>
    <submittedName>
        <fullName evidence="1">Uncharacterized protein</fullName>
    </submittedName>
</protein>
<gene>
    <name evidence="1" type="ORF">A4U53_14430</name>
</gene>
<organism evidence="1">
    <name type="scientific">Rhizobium leguminosarum</name>
    <dbReference type="NCBI Taxonomy" id="384"/>
    <lineage>
        <taxon>Bacteria</taxon>
        <taxon>Pseudomonadati</taxon>
        <taxon>Pseudomonadota</taxon>
        <taxon>Alphaproteobacteria</taxon>
        <taxon>Hyphomicrobiales</taxon>
        <taxon>Rhizobiaceae</taxon>
        <taxon>Rhizobium/Agrobacterium group</taxon>
        <taxon>Rhizobium</taxon>
    </lineage>
</organism>